<comment type="cofactor">
    <cofactor evidence="12">
        <name>Fe cation</name>
        <dbReference type="ChEBI" id="CHEBI:24875"/>
    </cofactor>
    <text evidence="12">Binds 1 Fe cation per subunit.</text>
</comment>
<accession>A0A1I8BXI1</accession>
<keyword evidence="9 11" id="KW-0408">Iron</keyword>
<evidence type="ECO:0000256" key="6">
    <source>
        <dbReference type="ARBA" id="ARBA00022784"/>
    </source>
</evidence>
<dbReference type="FunFam" id="2.60.120.10:FF:000045">
    <property type="entry name" value="Cysteine dioxygenase 1"/>
    <property type="match status" value="1"/>
</dbReference>
<evidence type="ECO:0000256" key="2">
    <source>
        <dbReference type="ARBA" id="ARBA00004759"/>
    </source>
</evidence>
<dbReference type="InterPro" id="IPR010300">
    <property type="entry name" value="CDO_1"/>
</dbReference>
<dbReference type="SUPFAM" id="SSF51182">
    <property type="entry name" value="RmlC-like cupins"/>
    <property type="match status" value="1"/>
</dbReference>
<comment type="similarity">
    <text evidence="3 12">Belongs to the cysteine dioxygenase family.</text>
</comment>
<dbReference type="AlphaFoldDB" id="A0A1I8BXI1"/>
<keyword evidence="7 12" id="KW-0223">Dioxygenase</keyword>
<dbReference type="GO" id="GO:0042412">
    <property type="term" value="P:taurine biosynthetic process"/>
    <property type="evidence" value="ECO:0007669"/>
    <property type="project" value="UniProtKB-UniRule"/>
</dbReference>
<sequence length="210" mass="24236">MDKLISDIRNIFNEDLINTEEVRRVLEEYKSNPKDWNKFALFDPHKYTRNLVDAGNGKYNLMILCWGPGMGSSIHDHTDAHCFVKVLQGNLLETRFEWPTKKETNEEELQNHNSPLVESGTQLYKLNGVSYISDKIGLHRMENPSHSDTAITLHLYIPPFTHCQAFDQRTGRKQRCNVTFYSKFGNKVDYCLNKNENNVVGNNSNVVLAK</sequence>
<dbReference type="Proteomes" id="UP000095281">
    <property type="component" value="Unplaced"/>
</dbReference>
<evidence type="ECO:0000256" key="12">
    <source>
        <dbReference type="RuleBase" id="RU366010"/>
    </source>
</evidence>
<dbReference type="GO" id="GO:0019448">
    <property type="term" value="P:L-cysteine catabolic process"/>
    <property type="evidence" value="ECO:0007669"/>
    <property type="project" value="TreeGrafter"/>
</dbReference>
<feature type="binding site" evidence="11">
    <location>
        <position position="139"/>
    </location>
    <ligand>
        <name>Fe cation</name>
        <dbReference type="ChEBI" id="CHEBI:24875"/>
        <note>catalytic</note>
    </ligand>
</feature>
<dbReference type="GO" id="GO:0017172">
    <property type="term" value="F:cysteine dioxygenase activity"/>
    <property type="evidence" value="ECO:0007669"/>
    <property type="project" value="UniProtKB-UniRule"/>
</dbReference>
<comment type="pathway">
    <text evidence="2 12">Organosulfur biosynthesis; taurine biosynthesis; hypotaurine from L-cysteine: step 1/2.</text>
</comment>
<evidence type="ECO:0000256" key="11">
    <source>
        <dbReference type="PIRSR" id="PIRSR610300-51"/>
    </source>
</evidence>
<reference evidence="14" key="1">
    <citation type="submission" date="2016-11" db="UniProtKB">
        <authorList>
            <consortium name="WormBaseParasite"/>
        </authorList>
    </citation>
    <scope>IDENTIFICATION</scope>
</reference>
<proteinExistence type="inferred from homology"/>
<name>A0A1I8BXI1_MELHA</name>
<keyword evidence="13" id="KW-1185">Reference proteome</keyword>
<dbReference type="WBParaSite" id="MhA1_Contig757.frz3.gene1">
    <property type="protein sequence ID" value="MhA1_Contig757.frz3.gene1"/>
    <property type="gene ID" value="MhA1_Contig757.frz3.gene1"/>
</dbReference>
<keyword evidence="5 11" id="KW-0479">Metal-binding</keyword>
<feature type="cross-link" description="3'-(S-cysteinyl)-tyrosine (Cys-Tyr)" evidence="10">
    <location>
        <begin position="82"/>
        <end position="156"/>
    </location>
</feature>
<dbReference type="PANTHER" id="PTHR12918:SF1">
    <property type="entry name" value="CYSTEINE DIOXYGENASE TYPE 1"/>
    <property type="match status" value="1"/>
</dbReference>
<organism evidence="13 14">
    <name type="scientific">Meloidogyne hapla</name>
    <name type="common">Root-knot nematode worm</name>
    <dbReference type="NCBI Taxonomy" id="6305"/>
    <lineage>
        <taxon>Eukaryota</taxon>
        <taxon>Metazoa</taxon>
        <taxon>Ecdysozoa</taxon>
        <taxon>Nematoda</taxon>
        <taxon>Chromadorea</taxon>
        <taxon>Rhabditida</taxon>
        <taxon>Tylenchina</taxon>
        <taxon>Tylenchomorpha</taxon>
        <taxon>Tylenchoidea</taxon>
        <taxon>Meloidogynidae</taxon>
        <taxon>Meloidogyninae</taxon>
        <taxon>Meloidogyne</taxon>
    </lineage>
</organism>
<dbReference type="UniPathway" id="UPA00012">
    <property type="reaction ID" value="UER00537"/>
</dbReference>
<keyword evidence="6 10" id="KW-0883">Thioether bond</keyword>
<evidence type="ECO:0000313" key="13">
    <source>
        <dbReference type="Proteomes" id="UP000095281"/>
    </source>
</evidence>
<protein>
    <recommendedName>
        <fullName evidence="4 12">Cysteine dioxygenase</fullName>
        <ecNumber evidence="4 12">1.13.11.20</ecNumber>
    </recommendedName>
</protein>
<feature type="binding site" evidence="11">
    <location>
        <position position="75"/>
    </location>
    <ligand>
        <name>Fe cation</name>
        <dbReference type="ChEBI" id="CHEBI:24875"/>
        <note>catalytic</note>
    </ligand>
</feature>
<evidence type="ECO:0000256" key="3">
    <source>
        <dbReference type="ARBA" id="ARBA00006622"/>
    </source>
</evidence>
<evidence type="ECO:0000256" key="10">
    <source>
        <dbReference type="PIRSR" id="PIRSR610300-50"/>
    </source>
</evidence>
<dbReference type="GO" id="GO:0008198">
    <property type="term" value="F:ferrous iron binding"/>
    <property type="evidence" value="ECO:0007669"/>
    <property type="project" value="UniProtKB-ARBA"/>
</dbReference>
<evidence type="ECO:0000313" key="14">
    <source>
        <dbReference type="WBParaSite" id="MhA1_Contig757.frz3.gene1"/>
    </source>
</evidence>
<evidence type="ECO:0000256" key="1">
    <source>
        <dbReference type="ARBA" id="ARBA00000629"/>
    </source>
</evidence>
<dbReference type="Pfam" id="PF05995">
    <property type="entry name" value="CDO_I"/>
    <property type="match status" value="1"/>
</dbReference>
<dbReference type="InterPro" id="IPR014710">
    <property type="entry name" value="RmlC-like_jellyroll"/>
</dbReference>
<evidence type="ECO:0000256" key="4">
    <source>
        <dbReference type="ARBA" id="ARBA00013133"/>
    </source>
</evidence>
<evidence type="ECO:0000256" key="7">
    <source>
        <dbReference type="ARBA" id="ARBA00022964"/>
    </source>
</evidence>
<evidence type="ECO:0000256" key="9">
    <source>
        <dbReference type="ARBA" id="ARBA00023004"/>
    </source>
</evidence>
<evidence type="ECO:0000256" key="8">
    <source>
        <dbReference type="ARBA" id="ARBA00023002"/>
    </source>
</evidence>
<evidence type="ECO:0000256" key="5">
    <source>
        <dbReference type="ARBA" id="ARBA00022723"/>
    </source>
</evidence>
<keyword evidence="8 12" id="KW-0560">Oxidoreductase</keyword>
<dbReference type="EC" id="1.13.11.20" evidence="4 12"/>
<dbReference type="Gene3D" id="2.60.120.10">
    <property type="entry name" value="Jelly Rolls"/>
    <property type="match status" value="1"/>
</dbReference>
<dbReference type="CDD" id="cd10548">
    <property type="entry name" value="cupin_CDO"/>
    <property type="match status" value="1"/>
</dbReference>
<dbReference type="PANTHER" id="PTHR12918">
    <property type="entry name" value="CYSTEINE DIOXYGENASE"/>
    <property type="match status" value="1"/>
</dbReference>
<dbReference type="InterPro" id="IPR011051">
    <property type="entry name" value="RmlC_Cupin_sf"/>
</dbReference>
<comment type="catalytic activity">
    <reaction evidence="1 12">
        <text>L-cysteine + O2 = 3-sulfino-L-alanine + H(+)</text>
        <dbReference type="Rhea" id="RHEA:20441"/>
        <dbReference type="ChEBI" id="CHEBI:15378"/>
        <dbReference type="ChEBI" id="CHEBI:15379"/>
        <dbReference type="ChEBI" id="CHEBI:35235"/>
        <dbReference type="ChEBI" id="CHEBI:61085"/>
        <dbReference type="EC" id="1.13.11.20"/>
    </reaction>
</comment>
<dbReference type="OMA" id="NQVAYMA"/>
<feature type="binding site" evidence="11">
    <location>
        <position position="77"/>
    </location>
    <ligand>
        <name>Fe cation</name>
        <dbReference type="ChEBI" id="CHEBI:24875"/>
        <note>catalytic</note>
    </ligand>
</feature>